<organism evidence="1 2">
    <name type="scientific">Agaricus bisporus var. burnettii (strain JB137-S8 / ATCC MYA-4627 / FGSC 10392)</name>
    <name type="common">White button mushroom</name>
    <dbReference type="NCBI Taxonomy" id="597362"/>
    <lineage>
        <taxon>Eukaryota</taxon>
        <taxon>Fungi</taxon>
        <taxon>Dikarya</taxon>
        <taxon>Basidiomycota</taxon>
        <taxon>Agaricomycotina</taxon>
        <taxon>Agaricomycetes</taxon>
        <taxon>Agaricomycetidae</taxon>
        <taxon>Agaricales</taxon>
        <taxon>Agaricineae</taxon>
        <taxon>Agaricaceae</taxon>
        <taxon>Agaricus</taxon>
    </lineage>
</organism>
<dbReference type="KEGG" id="abp:AGABI1DRAFT91108"/>
<dbReference type="Proteomes" id="UP000008493">
    <property type="component" value="Unassembled WGS sequence"/>
</dbReference>
<dbReference type="InterPro" id="IPR036396">
    <property type="entry name" value="Cyt_P450_sf"/>
</dbReference>
<reference evidence="2" key="1">
    <citation type="journal article" date="2012" name="Proc. Natl. Acad. Sci. U.S.A.">
        <title>Genome sequence of the button mushroom Agaricus bisporus reveals mechanisms governing adaptation to a humic-rich ecological niche.</title>
        <authorList>
            <person name="Morin E."/>
            <person name="Kohler A."/>
            <person name="Baker A.R."/>
            <person name="Foulongne-Oriol M."/>
            <person name="Lombard V."/>
            <person name="Nagy L.G."/>
            <person name="Ohm R.A."/>
            <person name="Patyshakuliyeva A."/>
            <person name="Brun A."/>
            <person name="Aerts A.L."/>
            <person name="Bailey A.M."/>
            <person name="Billette C."/>
            <person name="Coutinho P.M."/>
            <person name="Deakin G."/>
            <person name="Doddapaneni H."/>
            <person name="Floudas D."/>
            <person name="Grimwood J."/>
            <person name="Hilden K."/>
            <person name="Kuees U."/>
            <person name="LaButti K.M."/>
            <person name="Lapidus A."/>
            <person name="Lindquist E.A."/>
            <person name="Lucas S.M."/>
            <person name="Murat C."/>
            <person name="Riley R.W."/>
            <person name="Salamov A.A."/>
            <person name="Schmutz J."/>
            <person name="Subramanian V."/>
            <person name="Woesten H.A.B."/>
            <person name="Xu J."/>
            <person name="Eastwood D.C."/>
            <person name="Foster G.D."/>
            <person name="Sonnenberg A.S."/>
            <person name="Cullen D."/>
            <person name="de Vries R.P."/>
            <person name="Lundell T."/>
            <person name="Hibbett D.S."/>
            <person name="Henrissat B."/>
            <person name="Burton K.S."/>
            <person name="Kerrigan R.W."/>
            <person name="Challen M.P."/>
            <person name="Grigoriev I.V."/>
            <person name="Martin F."/>
        </authorList>
    </citation>
    <scope>NUCLEOTIDE SEQUENCE [LARGE SCALE GENOMIC DNA]</scope>
    <source>
        <strain evidence="2">JB137-S8 / ATCC MYA-4627 / FGSC 10392</strain>
    </source>
</reference>
<dbReference type="SUPFAM" id="SSF48264">
    <property type="entry name" value="Cytochrome P450"/>
    <property type="match status" value="1"/>
</dbReference>
<dbReference type="RefSeq" id="XP_007329077.1">
    <property type="nucleotide sequence ID" value="XM_007329015.1"/>
</dbReference>
<evidence type="ECO:0000313" key="2">
    <source>
        <dbReference type="Proteomes" id="UP000008493"/>
    </source>
</evidence>
<dbReference type="HOGENOM" id="CLU_1488609_0_0_1"/>
<dbReference type="GO" id="GO:0004497">
    <property type="term" value="F:monooxygenase activity"/>
    <property type="evidence" value="ECO:0007669"/>
    <property type="project" value="InterPro"/>
</dbReference>
<dbReference type="GO" id="GO:0016705">
    <property type="term" value="F:oxidoreductase activity, acting on paired donors, with incorporation or reduction of molecular oxygen"/>
    <property type="evidence" value="ECO:0007669"/>
    <property type="project" value="InterPro"/>
</dbReference>
<dbReference type="OrthoDB" id="1470350at2759"/>
<dbReference type="EMBL" id="JH971389">
    <property type="protein sequence ID" value="EKM79723.1"/>
    <property type="molecule type" value="Genomic_DNA"/>
</dbReference>
<name>K5X941_AGABU</name>
<accession>K5X941</accession>
<protein>
    <submittedName>
        <fullName evidence="1">Uncharacterized protein</fullName>
    </submittedName>
</protein>
<proteinExistence type="predicted"/>
<dbReference type="AlphaFoldDB" id="K5X941"/>
<dbReference type="InParanoid" id="K5X941"/>
<sequence>MIGSLYEIRRISKKLLDEKLREADRASNSNVKRDVMSVLTRAHKAEEQGTRPRRYGMNEQVTRMIDQVALWLLADHKDSQERMESLAVMSLVPVTVRKAKETGTVDGIVIPQGAIIVDSGDDDYLQNEGYLSVYINANYSGLIANFEFGATHEGQQANHTAGTTMRPTHGMPLRIKRIYSL</sequence>
<evidence type="ECO:0000313" key="1">
    <source>
        <dbReference type="EMBL" id="EKM79723.1"/>
    </source>
</evidence>
<dbReference type="GO" id="GO:0005506">
    <property type="term" value="F:iron ion binding"/>
    <property type="evidence" value="ECO:0007669"/>
    <property type="project" value="InterPro"/>
</dbReference>
<gene>
    <name evidence="1" type="ORF">AGABI1DRAFT_91108</name>
</gene>
<keyword evidence="2" id="KW-1185">Reference proteome</keyword>
<dbReference type="GO" id="GO:0020037">
    <property type="term" value="F:heme binding"/>
    <property type="evidence" value="ECO:0007669"/>
    <property type="project" value="InterPro"/>
</dbReference>
<dbReference type="GeneID" id="18832398"/>